<dbReference type="EMBL" id="FNBW01000008">
    <property type="protein sequence ID" value="SDF98007.1"/>
    <property type="molecule type" value="Genomic_DNA"/>
</dbReference>
<dbReference type="SUPFAM" id="SSF53639">
    <property type="entry name" value="AraD/HMP-PK domain-like"/>
    <property type="match status" value="1"/>
</dbReference>
<sequence>MSVTALSPDRRQGAVSEEEWKLRVDLACSYRLVEHFGMADLVFNHITAKLPYKVDGKEVFLINGFGRHYTEITASNLLRVDIDGTPLDEDDYPVNGPGYVIHSAIHGARPDARCIIHTHSRAGCAVAATQEGLIPLDQQSLQFHDRIAYHELEGMATDLNERERLVADLGDRNAMILRNHGLLTCGRSVPEAFRRIYYLERACRLQMEVMASGMKPARPPAHVAEHTAQQWEKGAANIGTVDPIEWPALVRMMERKDPSFAN</sequence>
<dbReference type="InterPro" id="IPR051017">
    <property type="entry name" value="Aldolase-II_Adducin_sf"/>
</dbReference>
<dbReference type="AlphaFoldDB" id="A0A8G2F3U9"/>
<dbReference type="Gene3D" id="3.40.225.10">
    <property type="entry name" value="Class II aldolase/adducin N-terminal domain"/>
    <property type="match status" value="1"/>
</dbReference>
<keyword evidence="4" id="KW-1185">Reference proteome</keyword>
<reference evidence="3 4" key="1">
    <citation type="submission" date="2016-10" db="EMBL/GenBank/DDBJ databases">
        <authorList>
            <person name="Varghese N."/>
            <person name="Submissions S."/>
        </authorList>
    </citation>
    <scope>NUCLEOTIDE SEQUENCE [LARGE SCALE GENOMIC DNA]</scope>
    <source>
        <strain evidence="3 4">DSM 18839</strain>
    </source>
</reference>
<organism evidence="3 4">
    <name type="scientific">Thalassobaculum litoreum DSM 18839</name>
    <dbReference type="NCBI Taxonomy" id="1123362"/>
    <lineage>
        <taxon>Bacteria</taxon>
        <taxon>Pseudomonadati</taxon>
        <taxon>Pseudomonadota</taxon>
        <taxon>Alphaproteobacteria</taxon>
        <taxon>Rhodospirillales</taxon>
        <taxon>Thalassobaculaceae</taxon>
        <taxon>Thalassobaculum</taxon>
    </lineage>
</organism>
<accession>A0A8G2F3U9</accession>
<dbReference type="NCBIfam" id="NF005451">
    <property type="entry name" value="PRK07044.1"/>
    <property type="match status" value="1"/>
</dbReference>
<protein>
    <submittedName>
        <fullName evidence="3">Ribulose-5-phosphate 4-epimerase/Fuculose-1-phosphate aldolase</fullName>
    </submittedName>
</protein>
<dbReference type="RefSeq" id="WP_093151394.1">
    <property type="nucleotide sequence ID" value="NZ_FNBW01000008.1"/>
</dbReference>
<dbReference type="OrthoDB" id="5291399at2"/>
<evidence type="ECO:0000256" key="1">
    <source>
        <dbReference type="ARBA" id="ARBA00037961"/>
    </source>
</evidence>
<comment type="caution">
    <text evidence="3">The sequence shown here is derived from an EMBL/GenBank/DDBJ whole genome shotgun (WGS) entry which is preliminary data.</text>
</comment>
<dbReference type="PANTHER" id="PTHR10672:SF3">
    <property type="entry name" value="PROTEIN HU-LI TAI SHAO"/>
    <property type="match status" value="1"/>
</dbReference>
<dbReference type="InterPro" id="IPR036409">
    <property type="entry name" value="Aldolase_II/adducin_N_sf"/>
</dbReference>
<dbReference type="SMART" id="SM01007">
    <property type="entry name" value="Aldolase_II"/>
    <property type="match status" value="1"/>
</dbReference>
<dbReference type="PANTHER" id="PTHR10672">
    <property type="entry name" value="ADDUCIN"/>
    <property type="match status" value="1"/>
</dbReference>
<dbReference type="Pfam" id="PF00596">
    <property type="entry name" value="Aldolase_II"/>
    <property type="match status" value="1"/>
</dbReference>
<evidence type="ECO:0000313" key="3">
    <source>
        <dbReference type="EMBL" id="SDF98007.1"/>
    </source>
</evidence>
<name>A0A8G2F3U9_9PROT</name>
<dbReference type="GO" id="GO:0051015">
    <property type="term" value="F:actin filament binding"/>
    <property type="evidence" value="ECO:0007669"/>
    <property type="project" value="TreeGrafter"/>
</dbReference>
<dbReference type="GO" id="GO:0005856">
    <property type="term" value="C:cytoskeleton"/>
    <property type="evidence" value="ECO:0007669"/>
    <property type="project" value="TreeGrafter"/>
</dbReference>
<proteinExistence type="inferred from homology"/>
<evidence type="ECO:0000259" key="2">
    <source>
        <dbReference type="SMART" id="SM01007"/>
    </source>
</evidence>
<feature type="domain" description="Class II aldolase/adducin N-terminal" evidence="2">
    <location>
        <begin position="24"/>
        <end position="207"/>
    </location>
</feature>
<dbReference type="Proteomes" id="UP000198615">
    <property type="component" value="Unassembled WGS sequence"/>
</dbReference>
<dbReference type="InterPro" id="IPR001303">
    <property type="entry name" value="Aldolase_II/adducin_N"/>
</dbReference>
<evidence type="ECO:0000313" key="4">
    <source>
        <dbReference type="Proteomes" id="UP000198615"/>
    </source>
</evidence>
<gene>
    <name evidence="3" type="ORF">SAMN05660686_02980</name>
</gene>
<comment type="similarity">
    <text evidence="1">Belongs to the aldolase class II family.</text>
</comment>